<sequence length="220" mass="24864">MTQMLMLQETDLVARGLQRAVYLHPTDPDKLVKVLLPSPETAGRSGFGNFMEKHFPLTRVRHIRKEYTEYLRLMLSHQDPAFRPPITHMYGFANTQLGLGCVTERVTTKQGNLAKTLDVLVKGQGVTPRNLDLLNDTIRRLYQCDIRTSDLTAKNLVFGRRNGGPKECVLVDGFGDIHAIPVRSMASWSNRLGLDDSCKRLAQRTGLLWNNKSREFSQPG</sequence>
<dbReference type="Proteomes" id="UP001440612">
    <property type="component" value="Chromosome"/>
</dbReference>
<accession>A0ABZ2V8W4</accession>
<dbReference type="Pfam" id="PF10707">
    <property type="entry name" value="YrbL-PhoP_reg"/>
    <property type="match status" value="1"/>
</dbReference>
<protein>
    <submittedName>
        <fullName evidence="1">YrbL family protein</fullName>
    </submittedName>
</protein>
<organism evidence="1 2">
    <name type="scientific">Yoonia phaeophyticola</name>
    <dbReference type="NCBI Taxonomy" id="3137369"/>
    <lineage>
        <taxon>Bacteria</taxon>
        <taxon>Pseudomonadati</taxon>
        <taxon>Pseudomonadota</taxon>
        <taxon>Alphaproteobacteria</taxon>
        <taxon>Rhodobacterales</taxon>
        <taxon>Paracoccaceae</taxon>
        <taxon>Yoonia</taxon>
    </lineage>
</organism>
<name>A0ABZ2V8W4_9RHOB</name>
<dbReference type="EMBL" id="CP150951">
    <property type="protein sequence ID" value="WZC50435.1"/>
    <property type="molecule type" value="Genomic_DNA"/>
</dbReference>
<dbReference type="InterPro" id="IPR019647">
    <property type="entry name" value="PhoP_reg_network_YrbL"/>
</dbReference>
<evidence type="ECO:0000313" key="1">
    <source>
        <dbReference type="EMBL" id="WZC50435.1"/>
    </source>
</evidence>
<reference evidence="2" key="1">
    <citation type="submission" date="2024-04" db="EMBL/GenBank/DDBJ databases">
        <title>Phylogenomic analyses of a clade within the roseobacter group suggest taxonomic reassignments of species of the genera Aestuariivita, Citreicella, Loktanella, Nautella, Pelagibaca, Ruegeria, Thalassobius, Thiobacimonas and Tropicibacter, and the proposal o.</title>
        <authorList>
            <person name="Jeon C.O."/>
        </authorList>
    </citation>
    <scope>NUCLEOTIDE SEQUENCE [LARGE SCALE GENOMIC DNA]</scope>
    <source>
        <strain evidence="2">BS5-3</strain>
    </source>
</reference>
<evidence type="ECO:0000313" key="2">
    <source>
        <dbReference type="Proteomes" id="UP001440612"/>
    </source>
</evidence>
<gene>
    <name evidence="1" type="ORF">AABB29_07345</name>
</gene>
<keyword evidence="2" id="KW-1185">Reference proteome</keyword>
<proteinExistence type="predicted"/>
<dbReference type="RefSeq" id="WP_341368537.1">
    <property type="nucleotide sequence ID" value="NZ_CP150951.2"/>
</dbReference>